<comment type="caution">
    <text evidence="2">The sequence shown here is derived from an EMBL/GenBank/DDBJ whole genome shotgun (WGS) entry which is preliminary data.</text>
</comment>
<sequence length="555" mass="58999">MAKLTQFSTPADIQDFSDSPAQQERMNAAWSGNINRWVNAALVGDVWDLINYGPRPAFYNPLDTDTPSTSVNAPITWNAFPGRIPALFPNQSANWLQWADQGVPANVTTNLCTQQSIPAAPYSPTGPRGWQDEYCEWSVTRNAAGQITSVMFTCENPEYWMTLWQVDPGKVLQRYQQLINPAVQLADLSLKDAQGQTVIDPVTGAPCYNPLNKWNSGTQTLPGSGGAMHLTSSPNTLGAEYDLAAAATMPRELNNEPVTSASQLVCYARYGRIGRHSDPTIGQNVNQYVNYTSGLTEVRATLTNPPGLYIQTPDFSGYTTPDGSPAAACWTINRGHLAQTSDDIDRILHATFSVPAGKNFTVSDISINGAKIQYASQIAGTITMGLMATVFGNSGVTQQPVAGTLDSDNPSPSVSALQPLSVFNAYRAQELASNEQALSIPILALAIRPGQQVDNIALLLNTSQTPNGASFSVVEGGVSISITGTQDLPGLDMSLYLVSISADANAAPGDRTVLASVPGMASTQQAAIGLLTVGGPTLVTSQTGPSKPNFRRGRG</sequence>
<evidence type="ECO:0000313" key="2">
    <source>
        <dbReference type="EMBL" id="MCK9797940.1"/>
    </source>
</evidence>
<accession>A0A9X1YTU6</accession>
<evidence type="ECO:0000256" key="1">
    <source>
        <dbReference type="SAM" id="MobiDB-lite"/>
    </source>
</evidence>
<reference evidence="2 3" key="2">
    <citation type="journal article" date="2023" name="Plant Pathol.">
        <title>Dismantling and reorganizing Pseudomonas marginalis sensu#lato.</title>
        <authorList>
            <person name="Sawada H."/>
            <person name="Fujikawa T."/>
            <person name="Satou M."/>
        </authorList>
    </citation>
    <scope>NUCLEOTIDE SEQUENCE [LARGE SCALE GENOMIC DNA]</scope>
    <source>
        <strain evidence="2 3">MAFF 302030</strain>
    </source>
</reference>
<proteinExistence type="predicted"/>
<protein>
    <submittedName>
        <fullName evidence="2">Uncharacterized protein</fullName>
    </submittedName>
</protein>
<evidence type="ECO:0000313" key="3">
    <source>
        <dbReference type="Proteomes" id="UP001155059"/>
    </source>
</evidence>
<dbReference type="EMBL" id="JALQCW010000019">
    <property type="protein sequence ID" value="MCK9797940.1"/>
    <property type="molecule type" value="Genomic_DNA"/>
</dbReference>
<name>A0A9X1YTU6_9PSED</name>
<dbReference type="AlphaFoldDB" id="A0A9X1YTU6"/>
<feature type="region of interest" description="Disordered" evidence="1">
    <location>
        <begin position="1"/>
        <end position="20"/>
    </location>
</feature>
<reference evidence="2 3" key="1">
    <citation type="journal article" date="2022" name="Int. J. Syst. Evol. Microbiol.">
        <title>Pseudomonas aegrilactucae sp. nov. and Pseudomonas morbosilactucae sp. nov., pathogens causing bacterial rot of lettuce in Japan.</title>
        <authorList>
            <person name="Sawada H."/>
            <person name="Fujikawa T."/>
            <person name="Satou M."/>
        </authorList>
    </citation>
    <scope>NUCLEOTIDE SEQUENCE [LARGE SCALE GENOMIC DNA]</scope>
    <source>
        <strain evidence="2 3">MAFF 302030</strain>
    </source>
</reference>
<gene>
    <name evidence="2" type="ORF">M1B34_09420</name>
</gene>
<organism evidence="2 3">
    <name type="scientific">Pseudomonas morbosilactucae</name>
    <dbReference type="NCBI Taxonomy" id="2938197"/>
    <lineage>
        <taxon>Bacteria</taxon>
        <taxon>Pseudomonadati</taxon>
        <taxon>Pseudomonadota</taxon>
        <taxon>Gammaproteobacteria</taxon>
        <taxon>Pseudomonadales</taxon>
        <taxon>Pseudomonadaceae</taxon>
        <taxon>Pseudomonas</taxon>
    </lineage>
</organism>
<dbReference type="RefSeq" id="WP_268264933.1">
    <property type="nucleotide sequence ID" value="NZ_JALQCW010000019.1"/>
</dbReference>
<dbReference type="Proteomes" id="UP001155059">
    <property type="component" value="Unassembled WGS sequence"/>
</dbReference>